<accession>A0AAU9C762</accession>
<dbReference type="GO" id="GO:0016024">
    <property type="term" value="P:CDP-diacylglycerol biosynthetic process"/>
    <property type="evidence" value="ECO:0007669"/>
    <property type="project" value="TreeGrafter"/>
</dbReference>
<evidence type="ECO:0000256" key="4">
    <source>
        <dbReference type="ARBA" id="ARBA00005189"/>
    </source>
</evidence>
<keyword evidence="13 24" id="KW-1133">Transmembrane helix</keyword>
<evidence type="ECO:0000256" key="2">
    <source>
        <dbReference type="ARBA" id="ARBA00004651"/>
    </source>
</evidence>
<feature type="transmembrane region" description="Helical" evidence="24">
    <location>
        <begin position="241"/>
        <end position="259"/>
    </location>
</feature>
<keyword evidence="17" id="KW-1208">Phospholipid metabolism</keyword>
<keyword evidence="10 25" id="KW-0808">Transferase</keyword>
<feature type="transmembrane region" description="Helical" evidence="24">
    <location>
        <begin position="171"/>
        <end position="189"/>
    </location>
</feature>
<dbReference type="PANTHER" id="PTHR46382:SF1">
    <property type="entry name" value="PHOSPHATIDATE CYTIDYLYLTRANSFERASE"/>
    <property type="match status" value="1"/>
</dbReference>
<organism evidence="25 26">
    <name type="scientific">Methylomarinovum tepidoasis</name>
    <dbReference type="NCBI Taxonomy" id="2840183"/>
    <lineage>
        <taxon>Bacteria</taxon>
        <taxon>Pseudomonadati</taxon>
        <taxon>Pseudomonadota</taxon>
        <taxon>Gammaproteobacteria</taxon>
        <taxon>Methylococcales</taxon>
        <taxon>Methylothermaceae</taxon>
        <taxon>Methylomarinovum</taxon>
    </lineage>
</organism>
<comment type="pathway">
    <text evidence="4">Lipid metabolism.</text>
</comment>
<evidence type="ECO:0000256" key="1">
    <source>
        <dbReference type="ARBA" id="ARBA00001698"/>
    </source>
</evidence>
<evidence type="ECO:0000256" key="17">
    <source>
        <dbReference type="ARBA" id="ARBA00023264"/>
    </source>
</evidence>
<comment type="similarity">
    <text evidence="5">Belongs to the CDS family.</text>
</comment>
<dbReference type="EC" id="2.7.7.41" evidence="6"/>
<feature type="transmembrane region" description="Helical" evidence="24">
    <location>
        <begin position="16"/>
        <end position="37"/>
    </location>
</feature>
<dbReference type="AlphaFoldDB" id="A0AAU9C762"/>
<dbReference type="PANTHER" id="PTHR46382">
    <property type="entry name" value="PHOSPHATIDATE CYTIDYLYLTRANSFERASE"/>
    <property type="match status" value="1"/>
</dbReference>
<evidence type="ECO:0000256" key="14">
    <source>
        <dbReference type="ARBA" id="ARBA00023098"/>
    </source>
</evidence>
<dbReference type="Proteomes" id="UP001321450">
    <property type="component" value="Chromosome"/>
</dbReference>
<evidence type="ECO:0000256" key="18">
    <source>
        <dbReference type="ARBA" id="ARBA00029893"/>
    </source>
</evidence>
<evidence type="ECO:0000256" key="20">
    <source>
        <dbReference type="ARBA" id="ARBA00032253"/>
    </source>
</evidence>
<keyword evidence="16" id="KW-0594">Phospholipid biosynthesis</keyword>
<dbReference type="GO" id="GO:0004605">
    <property type="term" value="F:phosphatidate cytidylyltransferase activity"/>
    <property type="evidence" value="ECO:0007669"/>
    <property type="project" value="UniProtKB-EC"/>
</dbReference>
<keyword evidence="12 25" id="KW-0548">Nucleotidyltransferase</keyword>
<evidence type="ECO:0000256" key="16">
    <source>
        <dbReference type="ARBA" id="ARBA00023209"/>
    </source>
</evidence>
<keyword evidence="8" id="KW-1003">Cell membrane</keyword>
<feature type="transmembrane region" description="Helical" evidence="24">
    <location>
        <begin position="210"/>
        <end position="229"/>
    </location>
</feature>
<feature type="transmembrane region" description="Helical" evidence="24">
    <location>
        <begin position="138"/>
        <end position="159"/>
    </location>
</feature>
<evidence type="ECO:0000256" key="19">
    <source>
        <dbReference type="ARBA" id="ARBA00031825"/>
    </source>
</evidence>
<evidence type="ECO:0000313" key="26">
    <source>
        <dbReference type="Proteomes" id="UP001321450"/>
    </source>
</evidence>
<evidence type="ECO:0000256" key="11">
    <source>
        <dbReference type="ARBA" id="ARBA00022692"/>
    </source>
</evidence>
<keyword evidence="9" id="KW-0444">Lipid biosynthesis</keyword>
<evidence type="ECO:0000256" key="21">
    <source>
        <dbReference type="ARBA" id="ARBA00032396"/>
    </source>
</evidence>
<evidence type="ECO:0000256" key="8">
    <source>
        <dbReference type="ARBA" id="ARBA00022475"/>
    </source>
</evidence>
<feature type="transmembrane region" description="Helical" evidence="24">
    <location>
        <begin position="106"/>
        <end position="126"/>
    </location>
</feature>
<dbReference type="EMBL" id="AP024718">
    <property type="protein sequence ID" value="BCX88230.1"/>
    <property type="molecule type" value="Genomic_DNA"/>
</dbReference>
<evidence type="ECO:0000256" key="7">
    <source>
        <dbReference type="ARBA" id="ARBA00019373"/>
    </source>
</evidence>
<keyword evidence="14" id="KW-0443">Lipid metabolism</keyword>
<reference evidence="26" key="1">
    <citation type="journal article" date="2024" name="Int. J. Syst. Evol. Microbiol.">
        <title>Methylomarinovum tepidoasis sp. nov., a moderately thermophilic methanotroph of the family Methylothermaceae isolated from a deep-sea hydrothermal field.</title>
        <authorList>
            <person name="Hirayama H."/>
            <person name="Takaki Y."/>
            <person name="Abe M."/>
            <person name="Miyazaki M."/>
            <person name="Uematsu K."/>
            <person name="Matsui Y."/>
            <person name="Takai K."/>
        </authorList>
    </citation>
    <scope>NUCLEOTIDE SEQUENCE [LARGE SCALE GENOMIC DNA]</scope>
    <source>
        <strain evidence="26">IN45</strain>
    </source>
</reference>
<proteinExistence type="inferred from homology"/>
<comment type="catalytic activity">
    <reaction evidence="1">
        <text>a 1,2-diacyl-sn-glycero-3-phosphate + CTP + H(+) = a CDP-1,2-diacyl-sn-glycerol + diphosphate</text>
        <dbReference type="Rhea" id="RHEA:16229"/>
        <dbReference type="ChEBI" id="CHEBI:15378"/>
        <dbReference type="ChEBI" id="CHEBI:33019"/>
        <dbReference type="ChEBI" id="CHEBI:37563"/>
        <dbReference type="ChEBI" id="CHEBI:58332"/>
        <dbReference type="ChEBI" id="CHEBI:58608"/>
        <dbReference type="EC" id="2.7.7.41"/>
    </reaction>
</comment>
<evidence type="ECO:0000256" key="6">
    <source>
        <dbReference type="ARBA" id="ARBA00012487"/>
    </source>
</evidence>
<evidence type="ECO:0000256" key="9">
    <source>
        <dbReference type="ARBA" id="ARBA00022516"/>
    </source>
</evidence>
<gene>
    <name evidence="25" type="ORF">MIN45_P0598</name>
</gene>
<evidence type="ECO:0000256" key="15">
    <source>
        <dbReference type="ARBA" id="ARBA00023136"/>
    </source>
</evidence>
<dbReference type="RefSeq" id="WP_286293319.1">
    <property type="nucleotide sequence ID" value="NZ_AP024718.1"/>
</dbReference>
<feature type="transmembrane region" description="Helical" evidence="24">
    <location>
        <begin position="43"/>
        <end position="63"/>
    </location>
</feature>
<evidence type="ECO:0000313" key="25">
    <source>
        <dbReference type="EMBL" id="BCX88230.1"/>
    </source>
</evidence>
<protein>
    <recommendedName>
        <fullName evidence="7">Phosphatidate cytidylyltransferase</fullName>
        <ecNumber evidence="6">2.7.7.41</ecNumber>
    </recommendedName>
    <alternativeName>
        <fullName evidence="20">CDP-DAG synthase</fullName>
    </alternativeName>
    <alternativeName>
        <fullName evidence="22">CDP-DG synthase</fullName>
    </alternativeName>
    <alternativeName>
        <fullName evidence="18">CDP-diacylglycerol synthase</fullName>
    </alternativeName>
    <alternativeName>
        <fullName evidence="21">CDP-diglyceride pyrophosphorylase</fullName>
    </alternativeName>
    <alternativeName>
        <fullName evidence="23">CDP-diglyceride synthase</fullName>
    </alternativeName>
    <alternativeName>
        <fullName evidence="19">CTP:phosphatidate cytidylyltransferase</fullName>
    </alternativeName>
</protein>
<sequence>MAETTTSPSPLWNRNLTLRLATAAVLIPLVLGAVYYLPVKGFLIAWGVVILAAAWEWSALAGIRKVPGRIVFVALVLAFQILAWYWPRLVGWLAATTGQPWLMKAVLALDHIVWPTLLFWLGFGFYLRTWPERLVKQVWSRGLRVFVAWFVLCTAWLIMARLRANFGNASILYLLLLVWIADSAAYFAGRKWGRTALAPAISPGKTLEGVYGALLACALFAAGIGYFFLEFSIKDVLDFTLLALIVVLVSICGDLLVSLYKRWAGVKDSGRLLPGHGGLLDRIDSLLAAGCVLYAGFYGREMFW</sequence>
<evidence type="ECO:0000256" key="12">
    <source>
        <dbReference type="ARBA" id="ARBA00022695"/>
    </source>
</evidence>
<dbReference type="Pfam" id="PF01148">
    <property type="entry name" value="CTP_transf_1"/>
    <property type="match status" value="1"/>
</dbReference>
<evidence type="ECO:0000256" key="5">
    <source>
        <dbReference type="ARBA" id="ARBA00010185"/>
    </source>
</evidence>
<evidence type="ECO:0000256" key="24">
    <source>
        <dbReference type="SAM" id="Phobius"/>
    </source>
</evidence>
<keyword evidence="15 24" id="KW-0472">Membrane</keyword>
<comment type="subcellular location">
    <subcellularLocation>
        <location evidence="2">Cell membrane</location>
        <topology evidence="2">Multi-pass membrane protein</topology>
    </subcellularLocation>
</comment>
<evidence type="ECO:0000256" key="23">
    <source>
        <dbReference type="ARBA" id="ARBA00033406"/>
    </source>
</evidence>
<keyword evidence="11 24" id="KW-0812">Transmembrane</keyword>
<feature type="transmembrane region" description="Helical" evidence="24">
    <location>
        <begin position="70"/>
        <end position="86"/>
    </location>
</feature>
<dbReference type="GO" id="GO:0005886">
    <property type="term" value="C:plasma membrane"/>
    <property type="evidence" value="ECO:0007669"/>
    <property type="project" value="UniProtKB-SubCell"/>
</dbReference>
<evidence type="ECO:0000256" key="3">
    <source>
        <dbReference type="ARBA" id="ARBA00005119"/>
    </source>
</evidence>
<evidence type="ECO:0000256" key="13">
    <source>
        <dbReference type="ARBA" id="ARBA00022989"/>
    </source>
</evidence>
<name>A0AAU9C762_9GAMM</name>
<evidence type="ECO:0000256" key="22">
    <source>
        <dbReference type="ARBA" id="ARBA00032743"/>
    </source>
</evidence>
<dbReference type="KEGG" id="meiy:MIN45_P0598"/>
<evidence type="ECO:0000256" key="10">
    <source>
        <dbReference type="ARBA" id="ARBA00022679"/>
    </source>
</evidence>
<keyword evidence="26" id="KW-1185">Reference proteome</keyword>
<comment type="pathway">
    <text evidence="3">Phospholipid metabolism; CDP-diacylglycerol biosynthesis; CDP-diacylglycerol from sn-glycerol 3-phosphate: step 3/3.</text>
</comment>